<protein>
    <recommendedName>
        <fullName evidence="3">Natural product</fullName>
    </recommendedName>
</protein>
<comment type="caution">
    <text evidence="1">The sequence shown here is derived from an EMBL/GenBank/DDBJ whole genome shotgun (WGS) entry which is preliminary data.</text>
</comment>
<accession>A0ABS8MR49</accession>
<gene>
    <name evidence="1" type="ORF">LNQ49_03630</name>
</gene>
<organism evidence="1 2">
    <name type="scientific">Flavobacterium pisciphilum</name>
    <dbReference type="NCBI Taxonomy" id="2893755"/>
    <lineage>
        <taxon>Bacteria</taxon>
        <taxon>Pseudomonadati</taxon>
        <taxon>Bacteroidota</taxon>
        <taxon>Flavobacteriia</taxon>
        <taxon>Flavobacteriales</taxon>
        <taxon>Flavobacteriaceae</taxon>
        <taxon>Flavobacterium</taxon>
    </lineage>
</organism>
<evidence type="ECO:0000313" key="2">
    <source>
        <dbReference type="Proteomes" id="UP001430919"/>
    </source>
</evidence>
<dbReference type="EMBL" id="JAJJMO010000001">
    <property type="protein sequence ID" value="MCC9070691.1"/>
    <property type="molecule type" value="Genomic_DNA"/>
</dbReference>
<keyword evidence="2" id="KW-1185">Reference proteome</keyword>
<evidence type="ECO:0000313" key="1">
    <source>
        <dbReference type="EMBL" id="MCC9070691.1"/>
    </source>
</evidence>
<reference evidence="1" key="1">
    <citation type="submission" date="2021-11" db="EMBL/GenBank/DDBJ databases">
        <title>Description of novel Flavobacterium species.</title>
        <authorList>
            <person name="Saticioglu I.B."/>
            <person name="Ay H."/>
            <person name="Altun S."/>
            <person name="Duman M."/>
        </authorList>
    </citation>
    <scope>NUCLEOTIDE SEQUENCE</scope>
    <source>
        <strain evidence="1">F-65</strain>
    </source>
</reference>
<name>A0ABS8MR49_9FLAO</name>
<dbReference type="RefSeq" id="WP_229987361.1">
    <property type="nucleotide sequence ID" value="NZ_JAJJMO010000001.1"/>
</dbReference>
<evidence type="ECO:0008006" key="3">
    <source>
        <dbReference type="Google" id="ProtNLM"/>
    </source>
</evidence>
<dbReference type="Proteomes" id="UP001430919">
    <property type="component" value="Unassembled WGS sequence"/>
</dbReference>
<sequence>MLKTILSLKGVELLSKNQQKNVIGKGIGGPIFPKCTIYAPADASPALYPNYPCDDPTTLPTLCLNFDTNELYIC</sequence>
<proteinExistence type="predicted"/>